<reference evidence="3 4" key="2">
    <citation type="journal article" date="2013" name="Plant Cell Physiol.">
        <title>Rice Annotation Project Database (RAP-DB): an integrative and interactive database for rice genomics.</title>
        <authorList>
            <person name="Sakai H."/>
            <person name="Lee S.S."/>
            <person name="Tanaka T."/>
            <person name="Numa H."/>
            <person name="Kim J."/>
            <person name="Kawahara Y."/>
            <person name="Wakimoto H."/>
            <person name="Yang C.C."/>
            <person name="Iwamoto M."/>
            <person name="Abe T."/>
            <person name="Yamada Y."/>
            <person name="Muto A."/>
            <person name="Inokuchi H."/>
            <person name="Ikemura T."/>
            <person name="Matsumoto T."/>
            <person name="Sasaki T."/>
            <person name="Itoh T."/>
        </authorList>
    </citation>
    <scope>NUCLEOTIDE SEQUENCE [LARGE SCALE GENOMIC DNA]</scope>
    <source>
        <strain evidence="4">cv. Nipponbare</strain>
    </source>
</reference>
<feature type="compositionally biased region" description="Polar residues" evidence="1">
    <location>
        <begin position="64"/>
        <end position="84"/>
    </location>
</feature>
<sequence>MVMKQTESHDLMKGKIGVIKWAELKSLGIVHAIFFFLPFFSFPASLMLHLHLHHPREDAVYQPSDKTGNKTGFSSTRPFGSSLTDIAGRGKSPGLNSDSLRQ</sequence>
<keyword evidence="2" id="KW-0472">Membrane</keyword>
<dbReference type="EMBL" id="AP014958">
    <property type="protein sequence ID" value="BAS80488.1"/>
    <property type="molecule type" value="Genomic_DNA"/>
</dbReference>
<protein>
    <submittedName>
        <fullName evidence="3">Os02g0702666 protein</fullName>
    </submittedName>
</protein>
<dbReference type="AlphaFoldDB" id="A0A0P0VNF9"/>
<evidence type="ECO:0000256" key="2">
    <source>
        <dbReference type="SAM" id="Phobius"/>
    </source>
</evidence>
<keyword evidence="2" id="KW-1133">Transmembrane helix</keyword>
<reference evidence="4" key="1">
    <citation type="journal article" date="2005" name="Nature">
        <title>The map-based sequence of the rice genome.</title>
        <authorList>
            <consortium name="International rice genome sequencing project (IRGSP)"/>
            <person name="Matsumoto T."/>
            <person name="Wu J."/>
            <person name="Kanamori H."/>
            <person name="Katayose Y."/>
            <person name="Fujisawa M."/>
            <person name="Namiki N."/>
            <person name="Mizuno H."/>
            <person name="Yamamoto K."/>
            <person name="Antonio B.A."/>
            <person name="Baba T."/>
            <person name="Sakata K."/>
            <person name="Nagamura Y."/>
            <person name="Aoki H."/>
            <person name="Arikawa K."/>
            <person name="Arita K."/>
            <person name="Bito T."/>
            <person name="Chiden Y."/>
            <person name="Fujitsuka N."/>
            <person name="Fukunaka R."/>
            <person name="Hamada M."/>
            <person name="Harada C."/>
            <person name="Hayashi A."/>
            <person name="Hijishita S."/>
            <person name="Honda M."/>
            <person name="Hosokawa S."/>
            <person name="Ichikawa Y."/>
            <person name="Idonuma A."/>
            <person name="Iijima M."/>
            <person name="Ikeda M."/>
            <person name="Ikeno M."/>
            <person name="Ito K."/>
            <person name="Ito S."/>
            <person name="Ito T."/>
            <person name="Ito Y."/>
            <person name="Ito Y."/>
            <person name="Iwabuchi A."/>
            <person name="Kamiya K."/>
            <person name="Karasawa W."/>
            <person name="Kurita K."/>
            <person name="Katagiri S."/>
            <person name="Kikuta A."/>
            <person name="Kobayashi H."/>
            <person name="Kobayashi N."/>
            <person name="Machita K."/>
            <person name="Maehara T."/>
            <person name="Masukawa M."/>
            <person name="Mizubayashi T."/>
            <person name="Mukai Y."/>
            <person name="Nagasaki H."/>
            <person name="Nagata Y."/>
            <person name="Naito S."/>
            <person name="Nakashima M."/>
            <person name="Nakama Y."/>
            <person name="Nakamichi Y."/>
            <person name="Nakamura M."/>
            <person name="Meguro A."/>
            <person name="Negishi M."/>
            <person name="Ohta I."/>
            <person name="Ohta T."/>
            <person name="Okamoto M."/>
            <person name="Ono N."/>
            <person name="Saji S."/>
            <person name="Sakaguchi M."/>
            <person name="Sakai K."/>
            <person name="Shibata M."/>
            <person name="Shimokawa T."/>
            <person name="Song J."/>
            <person name="Takazaki Y."/>
            <person name="Terasawa K."/>
            <person name="Tsugane M."/>
            <person name="Tsuji K."/>
            <person name="Ueda S."/>
            <person name="Waki K."/>
            <person name="Yamagata H."/>
            <person name="Yamamoto M."/>
            <person name="Yamamoto S."/>
            <person name="Yamane H."/>
            <person name="Yoshiki S."/>
            <person name="Yoshihara R."/>
            <person name="Yukawa K."/>
            <person name="Zhong H."/>
            <person name="Yano M."/>
            <person name="Yuan Q."/>
            <person name="Ouyang S."/>
            <person name="Liu J."/>
            <person name="Jones K.M."/>
            <person name="Gansberger K."/>
            <person name="Moffat K."/>
            <person name="Hill J."/>
            <person name="Bera J."/>
            <person name="Fadrosh D."/>
            <person name="Jin S."/>
            <person name="Johri S."/>
            <person name="Kim M."/>
            <person name="Overton L."/>
            <person name="Reardon M."/>
            <person name="Tsitrin T."/>
            <person name="Vuong H."/>
            <person name="Weaver B."/>
            <person name="Ciecko A."/>
            <person name="Tallon L."/>
            <person name="Jackson J."/>
            <person name="Pai G."/>
            <person name="Aken S.V."/>
            <person name="Utterback T."/>
            <person name="Reidmuller S."/>
            <person name="Feldblyum T."/>
            <person name="Hsiao J."/>
            <person name="Zismann V."/>
            <person name="Iobst S."/>
            <person name="de Vazeille A.R."/>
            <person name="Buell C.R."/>
            <person name="Ying K."/>
            <person name="Li Y."/>
            <person name="Lu T."/>
            <person name="Huang Y."/>
            <person name="Zhao Q."/>
            <person name="Feng Q."/>
            <person name="Zhang L."/>
            <person name="Zhu J."/>
            <person name="Weng Q."/>
            <person name="Mu J."/>
            <person name="Lu Y."/>
            <person name="Fan D."/>
            <person name="Liu Y."/>
            <person name="Guan J."/>
            <person name="Zhang Y."/>
            <person name="Yu S."/>
            <person name="Liu X."/>
            <person name="Zhang Y."/>
            <person name="Hong G."/>
            <person name="Han B."/>
            <person name="Choisne N."/>
            <person name="Demange N."/>
            <person name="Orjeda G."/>
            <person name="Samain S."/>
            <person name="Cattolico L."/>
            <person name="Pelletier E."/>
            <person name="Couloux A."/>
            <person name="Segurens B."/>
            <person name="Wincker P."/>
            <person name="D'Hont A."/>
            <person name="Scarpelli C."/>
            <person name="Weissenbach J."/>
            <person name="Salanoubat M."/>
            <person name="Quetier F."/>
            <person name="Yu Y."/>
            <person name="Kim H.R."/>
            <person name="Rambo T."/>
            <person name="Currie J."/>
            <person name="Collura K."/>
            <person name="Luo M."/>
            <person name="Yang T."/>
            <person name="Ammiraju J.S.S."/>
            <person name="Engler F."/>
            <person name="Soderlund C."/>
            <person name="Wing R.A."/>
            <person name="Palmer L.E."/>
            <person name="de la Bastide M."/>
            <person name="Spiegel L."/>
            <person name="Nascimento L."/>
            <person name="Zutavern T."/>
            <person name="O'Shaughnessy A."/>
            <person name="Dike S."/>
            <person name="Dedhia N."/>
            <person name="Preston R."/>
            <person name="Balija V."/>
            <person name="McCombie W.R."/>
            <person name="Chow T."/>
            <person name="Chen H."/>
            <person name="Chung M."/>
            <person name="Chen C."/>
            <person name="Shaw J."/>
            <person name="Wu H."/>
            <person name="Hsiao K."/>
            <person name="Chao Y."/>
            <person name="Chu M."/>
            <person name="Cheng C."/>
            <person name="Hour A."/>
            <person name="Lee P."/>
            <person name="Lin S."/>
            <person name="Lin Y."/>
            <person name="Liou J."/>
            <person name="Liu S."/>
            <person name="Hsing Y."/>
            <person name="Raghuvanshi S."/>
            <person name="Mohanty A."/>
            <person name="Bharti A.K."/>
            <person name="Gaur A."/>
            <person name="Gupta V."/>
            <person name="Kumar D."/>
            <person name="Ravi V."/>
            <person name="Vij S."/>
            <person name="Kapur A."/>
            <person name="Khurana P."/>
            <person name="Khurana P."/>
            <person name="Khurana J.P."/>
            <person name="Tyagi A.K."/>
            <person name="Gaikwad K."/>
            <person name="Singh A."/>
            <person name="Dalal V."/>
            <person name="Srivastava S."/>
            <person name="Dixit A."/>
            <person name="Pal A.K."/>
            <person name="Ghazi I.A."/>
            <person name="Yadav M."/>
            <person name="Pandit A."/>
            <person name="Bhargava A."/>
            <person name="Sureshbabu K."/>
            <person name="Batra K."/>
            <person name="Sharma T.R."/>
            <person name="Mohapatra T."/>
            <person name="Singh N.K."/>
            <person name="Messing J."/>
            <person name="Nelson A.B."/>
            <person name="Fuks G."/>
            <person name="Kavchok S."/>
            <person name="Keizer G."/>
            <person name="Linton E."/>
            <person name="Llaca V."/>
            <person name="Song R."/>
            <person name="Tanyolac B."/>
            <person name="Young S."/>
            <person name="Ho-Il K."/>
            <person name="Hahn J.H."/>
            <person name="Sangsakoo G."/>
            <person name="Vanavichit A."/>
            <person name="de Mattos Luiz.A.T."/>
            <person name="Zimmer P.D."/>
            <person name="Malone G."/>
            <person name="Dellagostin O."/>
            <person name="de Oliveira A.C."/>
            <person name="Bevan M."/>
            <person name="Bancroft I."/>
            <person name="Minx P."/>
            <person name="Cordum H."/>
            <person name="Wilson R."/>
            <person name="Cheng Z."/>
            <person name="Jin W."/>
            <person name="Jiang J."/>
            <person name="Leong S.A."/>
            <person name="Iwama H."/>
            <person name="Gojobori T."/>
            <person name="Itoh T."/>
            <person name="Niimura Y."/>
            <person name="Fujii Y."/>
            <person name="Habara T."/>
            <person name="Sakai H."/>
            <person name="Sato Y."/>
            <person name="Wilson G."/>
            <person name="Kumar K."/>
            <person name="McCouch S."/>
            <person name="Juretic N."/>
            <person name="Hoen D."/>
            <person name="Wright S."/>
            <person name="Bruskiewich R."/>
            <person name="Bureau T."/>
            <person name="Miyao A."/>
            <person name="Hirochika H."/>
            <person name="Nishikawa T."/>
            <person name="Kadowaki K."/>
            <person name="Sugiura M."/>
            <person name="Burr B."/>
            <person name="Sasaki T."/>
        </authorList>
    </citation>
    <scope>NUCLEOTIDE SEQUENCE [LARGE SCALE GENOMIC DNA]</scope>
    <source>
        <strain evidence="4">cv. Nipponbare</strain>
    </source>
</reference>
<keyword evidence="4" id="KW-1185">Reference proteome</keyword>
<feature type="transmembrane region" description="Helical" evidence="2">
    <location>
        <begin position="29"/>
        <end position="48"/>
    </location>
</feature>
<evidence type="ECO:0000313" key="4">
    <source>
        <dbReference type="Proteomes" id="UP000059680"/>
    </source>
</evidence>
<organism evidence="3 4">
    <name type="scientific">Oryza sativa subsp. japonica</name>
    <name type="common">Rice</name>
    <dbReference type="NCBI Taxonomy" id="39947"/>
    <lineage>
        <taxon>Eukaryota</taxon>
        <taxon>Viridiplantae</taxon>
        <taxon>Streptophyta</taxon>
        <taxon>Embryophyta</taxon>
        <taxon>Tracheophyta</taxon>
        <taxon>Spermatophyta</taxon>
        <taxon>Magnoliopsida</taxon>
        <taxon>Liliopsida</taxon>
        <taxon>Poales</taxon>
        <taxon>Poaceae</taxon>
        <taxon>BOP clade</taxon>
        <taxon>Oryzoideae</taxon>
        <taxon>Oryzeae</taxon>
        <taxon>Oryzinae</taxon>
        <taxon>Oryza</taxon>
        <taxon>Oryza sativa</taxon>
    </lineage>
</organism>
<proteinExistence type="predicted"/>
<reference evidence="3 4" key="3">
    <citation type="journal article" date="2013" name="Rice">
        <title>Improvement of the Oryza sativa Nipponbare reference genome using next generation sequence and optical map data.</title>
        <authorList>
            <person name="Kawahara Y."/>
            <person name="de la Bastide M."/>
            <person name="Hamilton J.P."/>
            <person name="Kanamori H."/>
            <person name="McCombie W.R."/>
            <person name="Ouyang S."/>
            <person name="Schwartz D.C."/>
            <person name="Tanaka T."/>
            <person name="Wu J."/>
            <person name="Zhou S."/>
            <person name="Childs K.L."/>
            <person name="Davidson R.M."/>
            <person name="Lin H."/>
            <person name="Quesada-Ocampo L."/>
            <person name="Vaillancourt B."/>
            <person name="Sakai H."/>
            <person name="Lee S.S."/>
            <person name="Kim J."/>
            <person name="Numa H."/>
            <person name="Itoh T."/>
            <person name="Buell C.R."/>
            <person name="Matsumoto T."/>
        </authorList>
    </citation>
    <scope>NUCLEOTIDE SEQUENCE [LARGE SCALE GENOMIC DNA]</scope>
    <source>
        <strain evidence="4">cv. Nipponbare</strain>
    </source>
</reference>
<accession>A0A0P0VNF9</accession>
<dbReference type="InParanoid" id="A0A0P0VNF9"/>
<feature type="region of interest" description="Disordered" evidence="1">
    <location>
        <begin position="59"/>
        <end position="102"/>
    </location>
</feature>
<evidence type="ECO:0000313" key="3">
    <source>
        <dbReference type="EMBL" id="BAS80488.1"/>
    </source>
</evidence>
<dbReference type="PaxDb" id="39947-A0A0P0VNF9"/>
<dbReference type="Proteomes" id="UP000059680">
    <property type="component" value="Chromosome 2"/>
</dbReference>
<name>A0A0P0VNF9_ORYSJ</name>
<keyword evidence="2" id="KW-0812">Transmembrane</keyword>
<evidence type="ECO:0000256" key="1">
    <source>
        <dbReference type="SAM" id="MobiDB-lite"/>
    </source>
</evidence>
<gene>
    <name evidence="3" type="ordered locus">Os02g0702666</name>
    <name evidence="3" type="ORF">OSNPB_020702666</name>
</gene>